<sequence>MTATTTTLALHVRALAFSREAVSLSPFAQMVVDEAGGMQRGLSGLYQMKDAAHRLLRLHDAVDPDELLLWARADAGAERIAALRMLTGAPLDKRSSLRGSIFLHDTDADGLANGIHHAFEKRGYAPDRLIVVMNEDEEYASAFLERARWLLDVPDIKVRCVDRECGLIERDVLAVAPHASDPRALLSILESRDADGAL</sequence>
<organism evidence="1 2">
    <name type="scientific">Microbacterium binotii</name>
    <dbReference type="NCBI Taxonomy" id="462710"/>
    <lineage>
        <taxon>Bacteria</taxon>
        <taxon>Bacillati</taxon>
        <taxon>Actinomycetota</taxon>
        <taxon>Actinomycetes</taxon>
        <taxon>Micrococcales</taxon>
        <taxon>Microbacteriaceae</taxon>
        <taxon>Microbacterium</taxon>
    </lineage>
</organism>
<keyword evidence="2" id="KW-1185">Reference proteome</keyword>
<protein>
    <submittedName>
        <fullName evidence="1">Uncharacterized protein</fullName>
    </submittedName>
</protein>
<dbReference type="Proteomes" id="UP001500274">
    <property type="component" value="Unassembled WGS sequence"/>
</dbReference>
<proteinExistence type="predicted"/>
<dbReference type="EMBL" id="BAAARI010000003">
    <property type="protein sequence ID" value="GAA2570705.1"/>
    <property type="molecule type" value="Genomic_DNA"/>
</dbReference>
<reference evidence="1 2" key="1">
    <citation type="journal article" date="2019" name="Int. J. Syst. Evol. Microbiol.">
        <title>The Global Catalogue of Microorganisms (GCM) 10K type strain sequencing project: providing services to taxonomists for standard genome sequencing and annotation.</title>
        <authorList>
            <consortium name="The Broad Institute Genomics Platform"/>
            <consortium name="The Broad Institute Genome Sequencing Center for Infectious Disease"/>
            <person name="Wu L."/>
            <person name="Ma J."/>
        </authorList>
    </citation>
    <scope>NUCLEOTIDE SEQUENCE [LARGE SCALE GENOMIC DNA]</scope>
    <source>
        <strain evidence="1 2">JCM 16365</strain>
    </source>
</reference>
<comment type="caution">
    <text evidence="1">The sequence shown here is derived from an EMBL/GenBank/DDBJ whole genome shotgun (WGS) entry which is preliminary data.</text>
</comment>
<dbReference type="RefSeq" id="WP_344226912.1">
    <property type="nucleotide sequence ID" value="NZ_BAAARI010000003.1"/>
</dbReference>
<evidence type="ECO:0000313" key="1">
    <source>
        <dbReference type="EMBL" id="GAA2570705.1"/>
    </source>
</evidence>
<accession>A0ABN3P6L8</accession>
<name>A0ABN3P6L8_9MICO</name>
<evidence type="ECO:0000313" key="2">
    <source>
        <dbReference type="Proteomes" id="UP001500274"/>
    </source>
</evidence>
<gene>
    <name evidence="1" type="ORF">GCM10009862_06860</name>
</gene>